<accession>A0A1I0YEH0</accession>
<proteinExistence type="predicted"/>
<feature type="transmembrane region" description="Helical" evidence="1">
    <location>
        <begin position="310"/>
        <end position="332"/>
    </location>
</feature>
<gene>
    <name evidence="2" type="ORF">SAMN05216249_109114</name>
</gene>
<sequence length="534" mass="58597">MIRVLVKKQMMEVWASLYQNQKNGKRRSVVGIIGYGLFMLFITLFLAAMFFRLGTFCAGVFSYIDMGWFYYLLMGMLSIILSVFGSVFNTYSTVYLAKDNELLLSMPLKPQEIMTARLGGVYLTALYYELLSFIPAAVAYMIADGFTASNIIGAIAALIAISIFVLILSCILGYGVAVISQKLKSKAIITVIIALVFFAAYYYVYFKAAAYLNDFLKNAAAIGAEIKEKAEVLYVIGSCATGNVSSMCLVLGVTIVIMLVVYKIMVNNYTKIMTTNKGEKKVAYNEKTVKSSSVATALYKKELARFTRSASYMLNCGLGVLFLVVVGATAIIKPDIIREFTSLTGGSEEGKQMISLIMTSVLCFFVSMSDIAAPSVSMEGKCFWILRSLPVSTWQIIKAKCSVQIRLTLVAGLFASVFLGREAGLEGFNYAFMILATAFFAILITFFGMTFGILLPNFNWTSEQAALKQSANAFIALFGGMAFVAAFGGIIYFLNKVIEMKMVMVACLVLEVVVAAGFYCWLKTIGVKKLENLG</sequence>
<dbReference type="EMBL" id="FOJY01000009">
    <property type="protein sequence ID" value="SFB11187.1"/>
    <property type="molecule type" value="Genomic_DNA"/>
</dbReference>
<keyword evidence="1" id="KW-0472">Membrane</keyword>
<evidence type="ECO:0000313" key="3">
    <source>
        <dbReference type="Proteomes" id="UP000198838"/>
    </source>
</evidence>
<feature type="transmembrane region" description="Helical" evidence="1">
    <location>
        <begin position="187"/>
        <end position="206"/>
    </location>
</feature>
<dbReference type="STRING" id="1120918.SAMN05216249_109114"/>
<protein>
    <submittedName>
        <fullName evidence="2">ABC-2 type transport system permease protein</fullName>
    </submittedName>
</protein>
<dbReference type="RefSeq" id="WP_092872357.1">
    <property type="nucleotide sequence ID" value="NZ_FOJY01000009.1"/>
</dbReference>
<dbReference type="AlphaFoldDB" id="A0A1I0YEH0"/>
<feature type="transmembrane region" description="Helical" evidence="1">
    <location>
        <begin position="432"/>
        <end position="454"/>
    </location>
</feature>
<feature type="transmembrane region" description="Helical" evidence="1">
    <location>
        <begin position="71"/>
        <end position="97"/>
    </location>
</feature>
<feature type="transmembrane region" description="Helical" evidence="1">
    <location>
        <begin position="244"/>
        <end position="265"/>
    </location>
</feature>
<feature type="transmembrane region" description="Helical" evidence="1">
    <location>
        <begin position="118"/>
        <end position="142"/>
    </location>
</feature>
<keyword evidence="1" id="KW-1133">Transmembrane helix</keyword>
<organism evidence="2 3">
    <name type="scientific">Acetitomaculum ruminis DSM 5522</name>
    <dbReference type="NCBI Taxonomy" id="1120918"/>
    <lineage>
        <taxon>Bacteria</taxon>
        <taxon>Bacillati</taxon>
        <taxon>Bacillota</taxon>
        <taxon>Clostridia</taxon>
        <taxon>Lachnospirales</taxon>
        <taxon>Lachnospiraceae</taxon>
        <taxon>Acetitomaculum</taxon>
    </lineage>
</organism>
<keyword evidence="3" id="KW-1185">Reference proteome</keyword>
<keyword evidence="1" id="KW-0812">Transmembrane</keyword>
<feature type="transmembrane region" description="Helical" evidence="1">
    <location>
        <begin position="148"/>
        <end position="175"/>
    </location>
</feature>
<name>A0A1I0YEH0_9FIRM</name>
<feature type="transmembrane region" description="Helical" evidence="1">
    <location>
        <begin position="474"/>
        <end position="494"/>
    </location>
</feature>
<feature type="transmembrane region" description="Helical" evidence="1">
    <location>
        <begin position="29"/>
        <end position="51"/>
    </location>
</feature>
<feature type="transmembrane region" description="Helical" evidence="1">
    <location>
        <begin position="500"/>
        <end position="522"/>
    </location>
</feature>
<dbReference type="OrthoDB" id="138672at2"/>
<dbReference type="Proteomes" id="UP000198838">
    <property type="component" value="Unassembled WGS sequence"/>
</dbReference>
<evidence type="ECO:0000313" key="2">
    <source>
        <dbReference type="EMBL" id="SFB11187.1"/>
    </source>
</evidence>
<reference evidence="2 3" key="1">
    <citation type="submission" date="2016-10" db="EMBL/GenBank/DDBJ databases">
        <authorList>
            <person name="de Groot N.N."/>
        </authorList>
    </citation>
    <scope>NUCLEOTIDE SEQUENCE [LARGE SCALE GENOMIC DNA]</scope>
    <source>
        <strain evidence="2 3">DSM 5522</strain>
    </source>
</reference>
<evidence type="ECO:0000256" key="1">
    <source>
        <dbReference type="SAM" id="Phobius"/>
    </source>
</evidence>
<feature type="transmembrane region" description="Helical" evidence="1">
    <location>
        <begin position="352"/>
        <end position="373"/>
    </location>
</feature>